<name>A0A1Q3BWH8_CEPFO</name>
<dbReference type="InParanoid" id="A0A1Q3BWH8"/>
<accession>A0A1Q3BWH8</accession>
<dbReference type="Pfam" id="PF14111">
    <property type="entry name" value="DUF4283"/>
    <property type="match status" value="1"/>
</dbReference>
<organism evidence="2 3">
    <name type="scientific">Cephalotus follicularis</name>
    <name type="common">Albany pitcher plant</name>
    <dbReference type="NCBI Taxonomy" id="3775"/>
    <lineage>
        <taxon>Eukaryota</taxon>
        <taxon>Viridiplantae</taxon>
        <taxon>Streptophyta</taxon>
        <taxon>Embryophyta</taxon>
        <taxon>Tracheophyta</taxon>
        <taxon>Spermatophyta</taxon>
        <taxon>Magnoliopsida</taxon>
        <taxon>eudicotyledons</taxon>
        <taxon>Gunneridae</taxon>
        <taxon>Pentapetalae</taxon>
        <taxon>rosids</taxon>
        <taxon>fabids</taxon>
        <taxon>Oxalidales</taxon>
        <taxon>Cephalotaceae</taxon>
        <taxon>Cephalotus</taxon>
    </lineage>
</organism>
<proteinExistence type="predicted"/>
<dbReference type="OrthoDB" id="1746415at2759"/>
<protein>
    <recommendedName>
        <fullName evidence="1">DUF4283 domain-containing protein</fullName>
    </recommendedName>
</protein>
<feature type="domain" description="DUF4283" evidence="1">
    <location>
        <begin position="29"/>
        <end position="95"/>
    </location>
</feature>
<dbReference type="Proteomes" id="UP000187406">
    <property type="component" value="Unassembled WGS sequence"/>
</dbReference>
<reference evidence="3" key="1">
    <citation type="submission" date="2016-04" db="EMBL/GenBank/DDBJ databases">
        <title>Cephalotus genome sequencing.</title>
        <authorList>
            <person name="Fukushima K."/>
            <person name="Hasebe M."/>
            <person name="Fang X."/>
        </authorList>
    </citation>
    <scope>NUCLEOTIDE SEQUENCE [LARGE SCALE GENOMIC DNA]</scope>
    <source>
        <strain evidence="3">cv. St1</strain>
    </source>
</reference>
<comment type="caution">
    <text evidence="2">The sequence shown here is derived from an EMBL/GenBank/DDBJ whole genome shotgun (WGS) entry which is preliminary data.</text>
</comment>
<evidence type="ECO:0000313" key="3">
    <source>
        <dbReference type="Proteomes" id="UP000187406"/>
    </source>
</evidence>
<sequence>MAEESSIPDNTIPTVLLSWEEKKRIRAPWCQCLVVKVVGRTIRHHDLLFKIHQLWHPQGNILVVDLGSIKFCLKQDFIHLLSSGPWFIGSHSLTIRH</sequence>
<dbReference type="EMBL" id="BDDD01000975">
    <property type="protein sequence ID" value="GAV72208.1"/>
    <property type="molecule type" value="Genomic_DNA"/>
</dbReference>
<evidence type="ECO:0000313" key="2">
    <source>
        <dbReference type="EMBL" id="GAV72208.1"/>
    </source>
</evidence>
<gene>
    <name evidence="2" type="ORF">CFOL_v3_15697</name>
</gene>
<dbReference type="AlphaFoldDB" id="A0A1Q3BWH8"/>
<dbReference type="InterPro" id="IPR025558">
    <property type="entry name" value="DUF4283"/>
</dbReference>
<evidence type="ECO:0000259" key="1">
    <source>
        <dbReference type="Pfam" id="PF14111"/>
    </source>
</evidence>
<keyword evidence="3" id="KW-1185">Reference proteome</keyword>